<protein>
    <recommendedName>
        <fullName evidence="10">PGG domain-containing protein</fullName>
    </recommendedName>
</protein>
<dbReference type="GO" id="GO:0005886">
    <property type="term" value="C:plasma membrane"/>
    <property type="evidence" value="ECO:0007669"/>
    <property type="project" value="TreeGrafter"/>
</dbReference>
<comment type="subcellular location">
    <subcellularLocation>
        <location evidence="1">Membrane</location>
        <topology evidence="1">Multi-pass membrane protein</topology>
    </subcellularLocation>
</comment>
<dbReference type="PANTHER" id="PTHR24186">
    <property type="entry name" value="PROTEIN PHOSPHATASE 1 REGULATORY SUBUNIT"/>
    <property type="match status" value="1"/>
</dbReference>
<evidence type="ECO:0000256" key="3">
    <source>
        <dbReference type="ARBA" id="ARBA00022737"/>
    </source>
</evidence>
<proteinExistence type="predicted"/>
<organism evidence="11 12">
    <name type="scientific">Actinidia rufa</name>
    <dbReference type="NCBI Taxonomy" id="165716"/>
    <lineage>
        <taxon>Eukaryota</taxon>
        <taxon>Viridiplantae</taxon>
        <taxon>Streptophyta</taxon>
        <taxon>Embryophyta</taxon>
        <taxon>Tracheophyta</taxon>
        <taxon>Spermatophyta</taxon>
        <taxon>Magnoliopsida</taxon>
        <taxon>eudicotyledons</taxon>
        <taxon>Gunneridae</taxon>
        <taxon>Pentapetalae</taxon>
        <taxon>asterids</taxon>
        <taxon>Ericales</taxon>
        <taxon>Actinidiaceae</taxon>
        <taxon>Actinidia</taxon>
    </lineage>
</organism>
<comment type="caution">
    <text evidence="11">The sequence shown here is derived from an EMBL/GenBank/DDBJ whole genome shotgun (WGS) entry which is preliminary data.</text>
</comment>
<dbReference type="InterPro" id="IPR036770">
    <property type="entry name" value="Ankyrin_rpt-contain_sf"/>
</dbReference>
<keyword evidence="3" id="KW-0677">Repeat</keyword>
<dbReference type="SUPFAM" id="SSF48403">
    <property type="entry name" value="Ankyrin repeat"/>
    <property type="match status" value="1"/>
</dbReference>
<dbReference type="Proteomes" id="UP000585474">
    <property type="component" value="Unassembled WGS sequence"/>
</dbReference>
<keyword evidence="6 9" id="KW-0472">Membrane</keyword>
<feature type="compositionally biased region" description="Polar residues" evidence="8">
    <location>
        <begin position="277"/>
        <end position="289"/>
    </location>
</feature>
<dbReference type="Gene3D" id="1.25.40.20">
    <property type="entry name" value="Ankyrin repeat-containing domain"/>
    <property type="match status" value="2"/>
</dbReference>
<sequence>MDRRLMEAARTGNVDALMKLLEEDPLLLHSLALAGGGCETPLHMASMAGQLHFVQQILKLRQHQFETELNQDGFSPLHIASANGYLEIVKELLKVVSGLHLCRLQGREGRIPLHCAAIKGRVQVMKELLNASPDSVEDVTARRETALHLAVKNNQFQGLRLLVAHLNHFKKEGVLNNKDGQGNTILQLAVSRKQYEAKKDFPFICEIVDEQVVDLLLGEHSDTKAAVDVNSLNNNGLTALDCLLLFQSEAGDREIEEILRQAGGSRARDLHTSVAQTGSTISNQNQHNQPAAPEQPRRSPAKQVLEYFKYNKARDSPSEIRNAMLVTAILIATATYQAVLSPPGGVWQDDSLQGATKAHTAGQSIMGSKRTAAYILFLFFNSVGFFASVNMIYVLTSGFPLQLELQIAMFALTLTYDASMTAIAPSNGFSVFFTIISITIPFMIPIATVVARNYLKWPRACRSHPLQSA</sequence>
<dbReference type="Pfam" id="PF13962">
    <property type="entry name" value="PGG"/>
    <property type="match status" value="1"/>
</dbReference>
<dbReference type="OrthoDB" id="674805at2759"/>
<feature type="transmembrane region" description="Helical" evidence="9">
    <location>
        <begin position="372"/>
        <end position="395"/>
    </location>
</feature>
<reference evidence="12" key="1">
    <citation type="submission" date="2019-07" db="EMBL/GenBank/DDBJ databases">
        <title>De Novo Assembly of kiwifruit Actinidia rufa.</title>
        <authorList>
            <person name="Sugita-Konishi S."/>
            <person name="Sato K."/>
            <person name="Mori E."/>
            <person name="Abe Y."/>
            <person name="Kisaki G."/>
            <person name="Hamano K."/>
            <person name="Suezawa K."/>
            <person name="Otani M."/>
            <person name="Fukuda T."/>
            <person name="Manabe T."/>
            <person name="Gomi K."/>
            <person name="Tabuchi M."/>
            <person name="Akimitsu K."/>
            <person name="Kataoka I."/>
        </authorList>
    </citation>
    <scope>NUCLEOTIDE SEQUENCE [LARGE SCALE GENOMIC DNA]</scope>
    <source>
        <strain evidence="12">cv. Fuchu</strain>
    </source>
</reference>
<evidence type="ECO:0000256" key="2">
    <source>
        <dbReference type="ARBA" id="ARBA00022692"/>
    </source>
</evidence>
<keyword evidence="2 9" id="KW-0812">Transmembrane</keyword>
<dbReference type="InterPro" id="IPR026961">
    <property type="entry name" value="PGG_dom"/>
</dbReference>
<gene>
    <name evidence="11" type="ORF">Acr_00g0023700</name>
</gene>
<feature type="domain" description="PGG" evidence="10">
    <location>
        <begin position="319"/>
        <end position="416"/>
    </location>
</feature>
<evidence type="ECO:0000259" key="10">
    <source>
        <dbReference type="Pfam" id="PF13962"/>
    </source>
</evidence>
<evidence type="ECO:0000313" key="11">
    <source>
        <dbReference type="EMBL" id="GFS32647.1"/>
    </source>
</evidence>
<evidence type="ECO:0000256" key="6">
    <source>
        <dbReference type="ARBA" id="ARBA00023136"/>
    </source>
</evidence>
<evidence type="ECO:0000256" key="5">
    <source>
        <dbReference type="ARBA" id="ARBA00023043"/>
    </source>
</evidence>
<dbReference type="AlphaFoldDB" id="A0A7J0DD42"/>
<keyword evidence="5 7" id="KW-0040">ANK repeat</keyword>
<evidence type="ECO:0000256" key="7">
    <source>
        <dbReference type="PROSITE-ProRule" id="PRU00023"/>
    </source>
</evidence>
<dbReference type="EMBL" id="BJWL01000169">
    <property type="protein sequence ID" value="GFS32647.1"/>
    <property type="molecule type" value="Genomic_DNA"/>
</dbReference>
<dbReference type="InterPro" id="IPR002110">
    <property type="entry name" value="Ankyrin_rpt"/>
</dbReference>
<feature type="repeat" description="ANK" evidence="7">
    <location>
        <begin position="108"/>
        <end position="134"/>
    </location>
</feature>
<dbReference type="SMART" id="SM00248">
    <property type="entry name" value="ANK"/>
    <property type="match status" value="5"/>
</dbReference>
<name>A0A7J0DD42_9ERIC</name>
<evidence type="ECO:0000313" key="12">
    <source>
        <dbReference type="Proteomes" id="UP000585474"/>
    </source>
</evidence>
<accession>A0A7J0DD42</accession>
<dbReference type="PROSITE" id="PS50088">
    <property type="entry name" value="ANK_REPEAT"/>
    <property type="match status" value="2"/>
</dbReference>
<feature type="repeat" description="ANK" evidence="7">
    <location>
        <begin position="72"/>
        <end position="94"/>
    </location>
</feature>
<feature type="region of interest" description="Disordered" evidence="8">
    <location>
        <begin position="277"/>
        <end position="300"/>
    </location>
</feature>
<keyword evidence="12" id="KW-1185">Reference proteome</keyword>
<evidence type="ECO:0000256" key="4">
    <source>
        <dbReference type="ARBA" id="ARBA00022989"/>
    </source>
</evidence>
<keyword evidence="4 9" id="KW-1133">Transmembrane helix</keyword>
<evidence type="ECO:0000256" key="1">
    <source>
        <dbReference type="ARBA" id="ARBA00004141"/>
    </source>
</evidence>
<feature type="transmembrane region" description="Helical" evidence="9">
    <location>
        <begin position="431"/>
        <end position="455"/>
    </location>
</feature>
<dbReference type="Pfam" id="PF12796">
    <property type="entry name" value="Ank_2"/>
    <property type="match status" value="2"/>
</dbReference>
<dbReference type="PROSITE" id="PS50297">
    <property type="entry name" value="ANK_REP_REGION"/>
    <property type="match status" value="2"/>
</dbReference>
<dbReference type="PANTHER" id="PTHR24186:SF56">
    <property type="entry name" value="PGG DOMAIN-CONTAINING PROTEIN"/>
    <property type="match status" value="1"/>
</dbReference>
<evidence type="ECO:0000256" key="9">
    <source>
        <dbReference type="SAM" id="Phobius"/>
    </source>
</evidence>
<evidence type="ECO:0000256" key="8">
    <source>
        <dbReference type="SAM" id="MobiDB-lite"/>
    </source>
</evidence>